<name>A0A290QC33_9BACT</name>
<feature type="transmembrane region" description="Helical" evidence="1">
    <location>
        <begin position="7"/>
        <end position="29"/>
    </location>
</feature>
<dbReference type="PANTHER" id="PTHR36833:SF1">
    <property type="entry name" value="INTEGRAL MEMBRANE TRANSPORT PROTEIN"/>
    <property type="match status" value="1"/>
</dbReference>
<keyword evidence="1" id="KW-0812">Transmembrane</keyword>
<evidence type="ECO:0008006" key="4">
    <source>
        <dbReference type="Google" id="ProtNLM"/>
    </source>
</evidence>
<dbReference type="KEGG" id="vbh:CMV30_19075"/>
<gene>
    <name evidence="2" type="ORF">CMV30_19075</name>
</gene>
<feature type="transmembrane region" description="Helical" evidence="1">
    <location>
        <begin position="96"/>
        <end position="115"/>
    </location>
</feature>
<feature type="transmembrane region" description="Helical" evidence="1">
    <location>
        <begin position="127"/>
        <end position="156"/>
    </location>
</feature>
<accession>A0A290QC33</accession>
<dbReference type="AlphaFoldDB" id="A0A290QC33"/>
<dbReference type="PANTHER" id="PTHR36833">
    <property type="entry name" value="SLR0610 PROTEIN-RELATED"/>
    <property type="match status" value="1"/>
</dbReference>
<dbReference type="OrthoDB" id="9788195at2"/>
<organism evidence="2 3">
    <name type="scientific">Nibricoccus aquaticus</name>
    <dbReference type="NCBI Taxonomy" id="2576891"/>
    <lineage>
        <taxon>Bacteria</taxon>
        <taxon>Pseudomonadati</taxon>
        <taxon>Verrucomicrobiota</taxon>
        <taxon>Opitutia</taxon>
        <taxon>Opitutales</taxon>
        <taxon>Opitutaceae</taxon>
        <taxon>Nibricoccus</taxon>
    </lineage>
</organism>
<feature type="transmembrane region" description="Helical" evidence="1">
    <location>
        <begin position="219"/>
        <end position="240"/>
    </location>
</feature>
<dbReference type="Proteomes" id="UP000217265">
    <property type="component" value="Chromosome"/>
</dbReference>
<protein>
    <recommendedName>
        <fullName evidence="4">ABC transporter permease</fullName>
    </recommendedName>
</protein>
<reference evidence="2 3" key="1">
    <citation type="submission" date="2017-09" db="EMBL/GenBank/DDBJ databases">
        <title>Complete genome sequence of Verrucomicrobial strain HZ-65, isolated from freshwater.</title>
        <authorList>
            <person name="Choi A."/>
        </authorList>
    </citation>
    <scope>NUCLEOTIDE SEQUENCE [LARGE SCALE GENOMIC DNA]</scope>
    <source>
        <strain evidence="2 3">HZ-65</strain>
    </source>
</reference>
<keyword evidence="1" id="KW-0472">Membrane</keyword>
<dbReference type="EMBL" id="CP023344">
    <property type="protein sequence ID" value="ATC66245.1"/>
    <property type="molecule type" value="Genomic_DNA"/>
</dbReference>
<keyword evidence="1" id="KW-1133">Transmembrane helix</keyword>
<feature type="transmembrane region" description="Helical" evidence="1">
    <location>
        <begin position="41"/>
        <end position="63"/>
    </location>
</feature>
<evidence type="ECO:0000256" key="1">
    <source>
        <dbReference type="SAM" id="Phobius"/>
    </source>
</evidence>
<evidence type="ECO:0000313" key="2">
    <source>
        <dbReference type="EMBL" id="ATC66245.1"/>
    </source>
</evidence>
<dbReference type="InterPro" id="IPR010390">
    <property type="entry name" value="ABC-2_transporter-like"/>
</dbReference>
<keyword evidence="3" id="KW-1185">Reference proteome</keyword>
<feature type="transmembrane region" description="Helical" evidence="1">
    <location>
        <begin position="181"/>
        <end position="199"/>
    </location>
</feature>
<evidence type="ECO:0000313" key="3">
    <source>
        <dbReference type="Proteomes" id="UP000217265"/>
    </source>
</evidence>
<proteinExistence type="predicted"/>
<sequence length="248" mass="27929">MMFRFDFLMWGLVELFWMGVNVALVSVIYQHTDSIAGWNKYQMLLLVGSSMIVQRLLMGFFWSNLFELGRNIRSGHFDFFLAQPGNLMFMASTRKVELEGILNVFVAIAIVVYAAGQLQLHPSATTLALYVFMILCGLVIHYSIVALSVSITFWIIKSEGLEHSYFTLTEFSRLPREAYRGLFKGAASAVFVYALPVVIVSNVPASLLIENALNVTNALWLLAVTVLWFALAVFVFHRGLRRYSSASS</sequence>
<dbReference type="Pfam" id="PF06182">
    <property type="entry name" value="ABC2_membrane_6"/>
    <property type="match status" value="1"/>
</dbReference>